<dbReference type="InterPro" id="IPR029058">
    <property type="entry name" value="AB_hydrolase_fold"/>
</dbReference>
<dbReference type="EMBL" id="JBHRXI010000010">
    <property type="protein sequence ID" value="MFC3614127.1"/>
    <property type="molecule type" value="Genomic_DNA"/>
</dbReference>
<dbReference type="PANTHER" id="PTHR43194">
    <property type="entry name" value="HYDROLASE ALPHA/BETA FOLD FAMILY"/>
    <property type="match status" value="1"/>
</dbReference>
<keyword evidence="3" id="KW-1185">Reference proteome</keyword>
<name>A0ABV7TEV3_9RHOB</name>
<dbReference type="PANTHER" id="PTHR43194:SF5">
    <property type="entry name" value="PIMELOYL-[ACYL-CARRIER PROTEIN] METHYL ESTER ESTERASE"/>
    <property type="match status" value="1"/>
</dbReference>
<proteinExistence type="predicted"/>
<comment type="caution">
    <text evidence="2">The sequence shown here is derived from an EMBL/GenBank/DDBJ whole genome shotgun (WGS) entry which is preliminary data.</text>
</comment>
<reference evidence="3" key="1">
    <citation type="journal article" date="2019" name="Int. J. Syst. Evol. Microbiol.">
        <title>The Global Catalogue of Microorganisms (GCM) 10K type strain sequencing project: providing services to taxonomists for standard genome sequencing and annotation.</title>
        <authorList>
            <consortium name="The Broad Institute Genomics Platform"/>
            <consortium name="The Broad Institute Genome Sequencing Center for Infectious Disease"/>
            <person name="Wu L."/>
            <person name="Ma J."/>
        </authorList>
    </citation>
    <scope>NUCLEOTIDE SEQUENCE [LARGE SCALE GENOMIC DNA]</scope>
    <source>
        <strain evidence="3">KCTC 42911</strain>
    </source>
</reference>
<dbReference type="Proteomes" id="UP001595629">
    <property type="component" value="Unassembled WGS sequence"/>
</dbReference>
<evidence type="ECO:0000313" key="3">
    <source>
        <dbReference type="Proteomes" id="UP001595629"/>
    </source>
</evidence>
<dbReference type="SUPFAM" id="SSF53474">
    <property type="entry name" value="alpha/beta-Hydrolases"/>
    <property type="match status" value="1"/>
</dbReference>
<dbReference type="Pfam" id="PF12697">
    <property type="entry name" value="Abhydrolase_6"/>
    <property type="match status" value="1"/>
</dbReference>
<dbReference type="InterPro" id="IPR050228">
    <property type="entry name" value="Carboxylesterase_BioH"/>
</dbReference>
<feature type="domain" description="AB hydrolase-1" evidence="1">
    <location>
        <begin position="64"/>
        <end position="307"/>
    </location>
</feature>
<sequence>MQTILILLALVVAAIAALLAWGWLTTRRAAREAETLMPPLGRSVDVSGGKIHFVEAGDPAKQTLVMIHGLSGQLQHFTYALVDRLATDHHVIAVDRPGCGFSTRDDEKHATLSEQARMIGEALDQLEARDWVLIGHSLGGAVSLAMALDRPRDVAGLALIAPLTHSVGATPPAFRALEIRKPWLRKMIGHTLAVPAARRAAPVTLNSVFAPEPWPEDFLTRAGGALGLRPEAFITASEDVVHATGGIDQQSPRYRDLEVPGAVLFGAEDPILLPTQQGVPMKNYNLRYEELPGRGHMIPITAPDECEEFIRSVAISTRIPAGLGR</sequence>
<accession>A0ABV7TEV3</accession>
<evidence type="ECO:0000259" key="1">
    <source>
        <dbReference type="Pfam" id="PF12697"/>
    </source>
</evidence>
<dbReference type="Gene3D" id="3.40.50.1820">
    <property type="entry name" value="alpha/beta hydrolase"/>
    <property type="match status" value="1"/>
</dbReference>
<organism evidence="2 3">
    <name type="scientific">Lutimaribacter marinistellae</name>
    <dbReference type="NCBI Taxonomy" id="1820329"/>
    <lineage>
        <taxon>Bacteria</taxon>
        <taxon>Pseudomonadati</taxon>
        <taxon>Pseudomonadota</taxon>
        <taxon>Alphaproteobacteria</taxon>
        <taxon>Rhodobacterales</taxon>
        <taxon>Roseobacteraceae</taxon>
        <taxon>Lutimaribacter</taxon>
    </lineage>
</organism>
<protein>
    <submittedName>
        <fullName evidence="2">Alpha/beta fold hydrolase</fullName>
    </submittedName>
</protein>
<evidence type="ECO:0000313" key="2">
    <source>
        <dbReference type="EMBL" id="MFC3614127.1"/>
    </source>
</evidence>
<dbReference type="PRINTS" id="PR00111">
    <property type="entry name" value="ABHYDROLASE"/>
</dbReference>
<dbReference type="InterPro" id="IPR000073">
    <property type="entry name" value="AB_hydrolase_1"/>
</dbReference>
<gene>
    <name evidence="2" type="ORF">ACFORG_10180</name>
</gene>
<dbReference type="RefSeq" id="WP_386735316.1">
    <property type="nucleotide sequence ID" value="NZ_JBHRXI010000010.1"/>
</dbReference>
<keyword evidence="2" id="KW-0378">Hydrolase</keyword>
<dbReference type="GO" id="GO:0016787">
    <property type="term" value="F:hydrolase activity"/>
    <property type="evidence" value="ECO:0007669"/>
    <property type="project" value="UniProtKB-KW"/>
</dbReference>